<dbReference type="AlphaFoldDB" id="A0A9J6GSV5"/>
<proteinExistence type="predicted"/>
<keyword evidence="2" id="KW-1185">Reference proteome</keyword>
<evidence type="ECO:0008006" key="3">
    <source>
        <dbReference type="Google" id="ProtNLM"/>
    </source>
</evidence>
<dbReference type="Proteomes" id="UP000821853">
    <property type="component" value="Unassembled WGS sequence"/>
</dbReference>
<comment type="caution">
    <text evidence="1">The sequence shown here is derived from an EMBL/GenBank/DDBJ whole genome shotgun (WGS) entry which is preliminary data.</text>
</comment>
<dbReference type="VEuPathDB" id="VectorBase:HLOH_063851"/>
<name>A0A9J6GSV5_HAELO</name>
<evidence type="ECO:0000313" key="2">
    <source>
        <dbReference type="Proteomes" id="UP000821853"/>
    </source>
</evidence>
<gene>
    <name evidence="1" type="ORF">HPB48_009948</name>
</gene>
<organism evidence="1 2">
    <name type="scientific">Haemaphysalis longicornis</name>
    <name type="common">Bush tick</name>
    <dbReference type="NCBI Taxonomy" id="44386"/>
    <lineage>
        <taxon>Eukaryota</taxon>
        <taxon>Metazoa</taxon>
        <taxon>Ecdysozoa</taxon>
        <taxon>Arthropoda</taxon>
        <taxon>Chelicerata</taxon>
        <taxon>Arachnida</taxon>
        <taxon>Acari</taxon>
        <taxon>Parasitiformes</taxon>
        <taxon>Ixodida</taxon>
        <taxon>Ixodoidea</taxon>
        <taxon>Ixodidae</taxon>
        <taxon>Haemaphysalinae</taxon>
        <taxon>Haemaphysalis</taxon>
    </lineage>
</organism>
<dbReference type="EMBL" id="JABSTR010000009">
    <property type="protein sequence ID" value="KAH9378581.1"/>
    <property type="molecule type" value="Genomic_DNA"/>
</dbReference>
<reference evidence="1 2" key="1">
    <citation type="journal article" date="2020" name="Cell">
        <title>Large-Scale Comparative Analyses of Tick Genomes Elucidate Their Genetic Diversity and Vector Capacities.</title>
        <authorList>
            <consortium name="Tick Genome and Microbiome Consortium (TIGMIC)"/>
            <person name="Jia N."/>
            <person name="Wang J."/>
            <person name="Shi W."/>
            <person name="Du L."/>
            <person name="Sun Y."/>
            <person name="Zhan W."/>
            <person name="Jiang J.F."/>
            <person name="Wang Q."/>
            <person name="Zhang B."/>
            <person name="Ji P."/>
            <person name="Bell-Sakyi L."/>
            <person name="Cui X.M."/>
            <person name="Yuan T.T."/>
            <person name="Jiang B.G."/>
            <person name="Yang W.F."/>
            <person name="Lam T.T."/>
            <person name="Chang Q.C."/>
            <person name="Ding S.J."/>
            <person name="Wang X.J."/>
            <person name="Zhu J.G."/>
            <person name="Ruan X.D."/>
            <person name="Zhao L."/>
            <person name="Wei J.T."/>
            <person name="Ye R.Z."/>
            <person name="Que T.C."/>
            <person name="Du C.H."/>
            <person name="Zhou Y.H."/>
            <person name="Cheng J.X."/>
            <person name="Dai P.F."/>
            <person name="Guo W.B."/>
            <person name="Han X.H."/>
            <person name="Huang E.J."/>
            <person name="Li L.F."/>
            <person name="Wei W."/>
            <person name="Gao Y.C."/>
            <person name="Liu J.Z."/>
            <person name="Shao H.Z."/>
            <person name="Wang X."/>
            <person name="Wang C.C."/>
            <person name="Yang T.C."/>
            <person name="Huo Q.B."/>
            <person name="Li W."/>
            <person name="Chen H.Y."/>
            <person name="Chen S.E."/>
            <person name="Zhou L.G."/>
            <person name="Ni X.B."/>
            <person name="Tian J.H."/>
            <person name="Sheng Y."/>
            <person name="Liu T."/>
            <person name="Pan Y.S."/>
            <person name="Xia L.Y."/>
            <person name="Li J."/>
            <person name="Zhao F."/>
            <person name="Cao W.C."/>
        </authorList>
    </citation>
    <scope>NUCLEOTIDE SEQUENCE [LARGE SCALE GENOMIC DNA]</scope>
    <source>
        <strain evidence="1">HaeL-2018</strain>
    </source>
</reference>
<dbReference type="OrthoDB" id="6411292at2759"/>
<evidence type="ECO:0000313" key="1">
    <source>
        <dbReference type="EMBL" id="KAH9378581.1"/>
    </source>
</evidence>
<protein>
    <recommendedName>
        <fullName evidence="3">HTH CENPB-type domain-containing protein</fullName>
    </recommendedName>
</protein>
<dbReference type="Gene3D" id="1.10.10.60">
    <property type="entry name" value="Homeodomain-like"/>
    <property type="match status" value="2"/>
</dbReference>
<sequence>MELSNGKKEVDLCRERDVTPSTVATILRDRDKIMKLHRESELAPSRKRLWLGDFQEVDDAILTWFKDTGQHDVPLWGPIIQEKAREVCIRLGHLRL</sequence>
<accession>A0A9J6GSV5</accession>